<keyword evidence="1" id="KW-0812">Transmembrane</keyword>
<dbReference type="InterPro" id="IPR006938">
    <property type="entry name" value="DUF624"/>
</dbReference>
<dbReference type="RefSeq" id="WP_335958864.1">
    <property type="nucleotide sequence ID" value="NZ_JAXBLX010000003.1"/>
</dbReference>
<feature type="transmembrane region" description="Helical" evidence="1">
    <location>
        <begin position="179"/>
        <end position="197"/>
    </location>
</feature>
<name>A0ABV6KA33_9BACI</name>
<evidence type="ECO:0000313" key="3">
    <source>
        <dbReference type="Proteomes" id="UP001589838"/>
    </source>
</evidence>
<keyword evidence="1" id="KW-1133">Transmembrane helix</keyword>
<sequence>MKGFTDWYIRLGMFGFNLFLLNMLWVVFSFLGLFVLGVFPATVALFAVTRKLVMEPEEVPILKLFWNTFKVEFFKANFLGYVISIVGVILYINLRVLQQLDSSLLHHSLMIVTFVITLVYLLTIIYIFPVFVHFELRMVQYLKYSLFLAIGKPIQTIIMIIGLGIVLFLFLYIPGLIPVFGVSLLSLLIMKIASLSFPKKDMISP</sequence>
<reference evidence="2 3" key="1">
    <citation type="submission" date="2024-09" db="EMBL/GenBank/DDBJ databases">
        <authorList>
            <person name="Sun Q."/>
            <person name="Mori K."/>
        </authorList>
    </citation>
    <scope>NUCLEOTIDE SEQUENCE [LARGE SCALE GENOMIC DNA]</scope>
    <source>
        <strain evidence="2 3">NCAIM B.02610</strain>
    </source>
</reference>
<proteinExistence type="predicted"/>
<organism evidence="2 3">
    <name type="scientific">Halalkalibacter kiskunsagensis</name>
    <dbReference type="NCBI Taxonomy" id="1548599"/>
    <lineage>
        <taxon>Bacteria</taxon>
        <taxon>Bacillati</taxon>
        <taxon>Bacillota</taxon>
        <taxon>Bacilli</taxon>
        <taxon>Bacillales</taxon>
        <taxon>Bacillaceae</taxon>
        <taxon>Halalkalibacter</taxon>
    </lineage>
</organism>
<feature type="transmembrane region" description="Helical" evidence="1">
    <location>
        <begin position="73"/>
        <end position="92"/>
    </location>
</feature>
<keyword evidence="1" id="KW-0472">Membrane</keyword>
<feature type="transmembrane region" description="Helical" evidence="1">
    <location>
        <begin position="34"/>
        <end position="53"/>
    </location>
</feature>
<evidence type="ECO:0000313" key="2">
    <source>
        <dbReference type="EMBL" id="MFC0470172.1"/>
    </source>
</evidence>
<evidence type="ECO:0000256" key="1">
    <source>
        <dbReference type="SAM" id="Phobius"/>
    </source>
</evidence>
<feature type="transmembrane region" description="Helical" evidence="1">
    <location>
        <begin position="104"/>
        <end position="132"/>
    </location>
</feature>
<gene>
    <name evidence="2" type="ORF">ACFFHM_06445</name>
</gene>
<dbReference type="Proteomes" id="UP001589838">
    <property type="component" value="Unassembled WGS sequence"/>
</dbReference>
<protein>
    <submittedName>
        <fullName evidence="2">YesL family protein</fullName>
    </submittedName>
</protein>
<feature type="transmembrane region" description="Helical" evidence="1">
    <location>
        <begin position="153"/>
        <end position="173"/>
    </location>
</feature>
<dbReference type="EMBL" id="JBHLUX010000017">
    <property type="protein sequence ID" value="MFC0470172.1"/>
    <property type="molecule type" value="Genomic_DNA"/>
</dbReference>
<accession>A0ABV6KA33</accession>
<keyword evidence="3" id="KW-1185">Reference proteome</keyword>
<comment type="caution">
    <text evidence="2">The sequence shown here is derived from an EMBL/GenBank/DDBJ whole genome shotgun (WGS) entry which is preliminary data.</text>
</comment>
<dbReference type="Pfam" id="PF04854">
    <property type="entry name" value="DUF624"/>
    <property type="match status" value="1"/>
</dbReference>